<dbReference type="EMBL" id="NCVQ01000007">
    <property type="protein sequence ID" value="PWZ17351.1"/>
    <property type="molecule type" value="Genomic_DNA"/>
</dbReference>
<accession>A0A3L6EBM4</accession>
<proteinExistence type="predicted"/>
<comment type="caution">
    <text evidence="1">The sequence shown here is derived from an EMBL/GenBank/DDBJ whole genome shotgun (WGS) entry which is preliminary data.</text>
</comment>
<evidence type="ECO:0000313" key="1">
    <source>
        <dbReference type="EMBL" id="PWZ17351.1"/>
    </source>
</evidence>
<sequence length="199" mass="23138">MGLQTRLIKVLLEKGLAHRLPRRLSRNFLEMMAQEMTMLLVPQTLMLSNEKERLTKTSTSGFQRYVACLKQLHHSRTKEKHLHQELQYKTMKEMCFWTRAPPAMEARFWELRIAFGNYPSSSRLLLELPPYCVGRMVCFTYAVQQRASPRGKLRTTTTIALGTIISDYFFLRLELVPVRHPTSQVAETLTSAICPQYLT</sequence>
<dbReference type="Proteomes" id="UP000251960">
    <property type="component" value="Chromosome 6"/>
</dbReference>
<evidence type="ECO:0000313" key="2">
    <source>
        <dbReference type="Proteomes" id="UP000251960"/>
    </source>
</evidence>
<name>A0A3L6EBM4_MAIZE</name>
<reference evidence="1 2" key="1">
    <citation type="journal article" date="2018" name="Nat. Genet.">
        <title>Extensive intraspecific gene order and gene structural variations between Mo17 and other maize genomes.</title>
        <authorList>
            <person name="Sun S."/>
            <person name="Zhou Y."/>
            <person name="Chen J."/>
            <person name="Shi J."/>
            <person name="Zhao H."/>
            <person name="Zhao H."/>
            <person name="Song W."/>
            <person name="Zhang M."/>
            <person name="Cui Y."/>
            <person name="Dong X."/>
            <person name="Liu H."/>
            <person name="Ma X."/>
            <person name="Jiao Y."/>
            <person name="Wang B."/>
            <person name="Wei X."/>
            <person name="Stein J.C."/>
            <person name="Glaubitz J.C."/>
            <person name="Lu F."/>
            <person name="Yu G."/>
            <person name="Liang C."/>
            <person name="Fengler K."/>
            <person name="Li B."/>
            <person name="Rafalski A."/>
            <person name="Schnable P.S."/>
            <person name="Ware D.H."/>
            <person name="Buckler E.S."/>
            <person name="Lai J."/>
        </authorList>
    </citation>
    <scope>NUCLEOTIDE SEQUENCE [LARGE SCALE GENOMIC DNA]</scope>
    <source>
        <strain evidence="2">cv. Missouri 17</strain>
        <tissue evidence="1">Seedling</tissue>
    </source>
</reference>
<dbReference type="AlphaFoldDB" id="A0A3L6EBM4"/>
<protein>
    <submittedName>
        <fullName evidence="1">Uncharacterized protein</fullName>
    </submittedName>
</protein>
<organism evidence="1 2">
    <name type="scientific">Zea mays</name>
    <name type="common">Maize</name>
    <dbReference type="NCBI Taxonomy" id="4577"/>
    <lineage>
        <taxon>Eukaryota</taxon>
        <taxon>Viridiplantae</taxon>
        <taxon>Streptophyta</taxon>
        <taxon>Embryophyta</taxon>
        <taxon>Tracheophyta</taxon>
        <taxon>Spermatophyta</taxon>
        <taxon>Magnoliopsida</taxon>
        <taxon>Liliopsida</taxon>
        <taxon>Poales</taxon>
        <taxon>Poaceae</taxon>
        <taxon>PACMAD clade</taxon>
        <taxon>Panicoideae</taxon>
        <taxon>Andropogonodae</taxon>
        <taxon>Andropogoneae</taxon>
        <taxon>Tripsacinae</taxon>
        <taxon>Zea</taxon>
    </lineage>
</organism>
<gene>
    <name evidence="1" type="ORF">Zm00014a_020432</name>
</gene>